<feature type="transmembrane region" description="Helical" evidence="8">
    <location>
        <begin position="223"/>
        <end position="246"/>
    </location>
</feature>
<gene>
    <name evidence="10" type="ORF">SAMN03080618_01962</name>
</gene>
<keyword evidence="5 8" id="KW-0812">Transmembrane</keyword>
<feature type="transmembrane region" description="Helical" evidence="8">
    <location>
        <begin position="282"/>
        <end position="303"/>
    </location>
</feature>
<sequence>MQENAAVGAESTSASEDASSSRGLGFAVLSYLMWGTLPLYMKAVDFIPAVEVVAHRVLWSLPVAGVILLALGRTADIKAALREPRTMLMAALTAAIISANWAIYVWAIAVDRTVEAALGYYINPLMTVLLGAALLGERLNRYQMVAVALAVLAVVILTVDAGGLPWVSLALAGTFAAYGYLRKTLPVGPSQGFFLEVMLLALPSLGYVIWLETSGQGHFFADGGANVTLMMLAGPVTAIPLILYGIGAKALRISTVGILQYISPTIIALMAVFIFGEPFGPVRVVAFALIWAGLALYTWSMFYGPGKAVKAGR</sequence>
<dbReference type="InterPro" id="IPR037185">
    <property type="entry name" value="EmrE-like"/>
</dbReference>
<dbReference type="NCBIfam" id="TIGR00688">
    <property type="entry name" value="rarD"/>
    <property type="match status" value="1"/>
</dbReference>
<feature type="transmembrane region" description="Helical" evidence="8">
    <location>
        <begin position="142"/>
        <end position="159"/>
    </location>
</feature>
<dbReference type="SUPFAM" id="SSF103481">
    <property type="entry name" value="Multidrug resistance efflux transporter EmrE"/>
    <property type="match status" value="2"/>
</dbReference>
<dbReference type="PANTHER" id="PTHR22911:SF137">
    <property type="entry name" value="SOLUTE CARRIER FAMILY 35 MEMBER G2-RELATED"/>
    <property type="match status" value="1"/>
</dbReference>
<dbReference type="AlphaFoldDB" id="A0A1I3N6Y4"/>
<evidence type="ECO:0000313" key="11">
    <source>
        <dbReference type="Proteomes" id="UP000242763"/>
    </source>
</evidence>
<dbReference type="Pfam" id="PF00892">
    <property type="entry name" value="EamA"/>
    <property type="match status" value="1"/>
</dbReference>
<keyword evidence="6 8" id="KW-1133">Transmembrane helix</keyword>
<comment type="subcellular location">
    <subcellularLocation>
        <location evidence="1">Cell membrane</location>
        <topology evidence="1">Multi-pass membrane protein</topology>
    </subcellularLocation>
</comment>
<feature type="transmembrane region" description="Helical" evidence="8">
    <location>
        <begin position="118"/>
        <end position="135"/>
    </location>
</feature>
<evidence type="ECO:0000256" key="6">
    <source>
        <dbReference type="ARBA" id="ARBA00022989"/>
    </source>
</evidence>
<dbReference type="STRING" id="1121003.SAMN03080618_01962"/>
<comment type="similarity">
    <text evidence="2">Belongs to the EamA transporter family.</text>
</comment>
<accession>A0A1I3N6Y4</accession>
<feature type="transmembrane region" description="Helical" evidence="8">
    <location>
        <begin position="165"/>
        <end position="181"/>
    </location>
</feature>
<evidence type="ECO:0000256" key="8">
    <source>
        <dbReference type="SAM" id="Phobius"/>
    </source>
</evidence>
<feature type="domain" description="EamA" evidence="9">
    <location>
        <begin position="22"/>
        <end position="158"/>
    </location>
</feature>
<dbReference type="Proteomes" id="UP000242763">
    <property type="component" value="Unassembled WGS sequence"/>
</dbReference>
<keyword evidence="3" id="KW-0813">Transport</keyword>
<keyword evidence="7 8" id="KW-0472">Membrane</keyword>
<keyword evidence="11" id="KW-1185">Reference proteome</keyword>
<dbReference type="GO" id="GO:0005886">
    <property type="term" value="C:plasma membrane"/>
    <property type="evidence" value="ECO:0007669"/>
    <property type="project" value="UniProtKB-SubCell"/>
</dbReference>
<keyword evidence="4" id="KW-1003">Cell membrane</keyword>
<feature type="transmembrane region" description="Helical" evidence="8">
    <location>
        <begin position="53"/>
        <end position="75"/>
    </location>
</feature>
<evidence type="ECO:0000256" key="7">
    <source>
        <dbReference type="ARBA" id="ARBA00023136"/>
    </source>
</evidence>
<proteinExistence type="inferred from homology"/>
<evidence type="ECO:0000259" key="9">
    <source>
        <dbReference type="Pfam" id="PF00892"/>
    </source>
</evidence>
<organism evidence="10 11">
    <name type="scientific">Aquamicrobium aerolatum DSM 21857</name>
    <dbReference type="NCBI Taxonomy" id="1121003"/>
    <lineage>
        <taxon>Bacteria</taxon>
        <taxon>Pseudomonadati</taxon>
        <taxon>Pseudomonadota</taxon>
        <taxon>Alphaproteobacteria</taxon>
        <taxon>Hyphomicrobiales</taxon>
        <taxon>Phyllobacteriaceae</taxon>
        <taxon>Aerobium</taxon>
    </lineage>
</organism>
<feature type="transmembrane region" description="Helical" evidence="8">
    <location>
        <begin position="193"/>
        <end position="211"/>
    </location>
</feature>
<evidence type="ECO:0000256" key="3">
    <source>
        <dbReference type="ARBA" id="ARBA00022448"/>
    </source>
</evidence>
<dbReference type="RefSeq" id="WP_091521594.1">
    <property type="nucleotide sequence ID" value="NZ_FORF01000010.1"/>
</dbReference>
<reference evidence="11" key="1">
    <citation type="submission" date="2016-10" db="EMBL/GenBank/DDBJ databases">
        <authorList>
            <person name="Varghese N."/>
            <person name="Submissions S."/>
        </authorList>
    </citation>
    <scope>NUCLEOTIDE SEQUENCE [LARGE SCALE GENOMIC DNA]</scope>
    <source>
        <strain evidence="11">DSM 21857</strain>
    </source>
</reference>
<feature type="transmembrane region" description="Helical" evidence="8">
    <location>
        <begin position="87"/>
        <end position="106"/>
    </location>
</feature>
<evidence type="ECO:0000256" key="2">
    <source>
        <dbReference type="ARBA" id="ARBA00007362"/>
    </source>
</evidence>
<dbReference type="PANTHER" id="PTHR22911">
    <property type="entry name" value="ACYL-MALONYL CONDENSING ENZYME-RELATED"/>
    <property type="match status" value="1"/>
</dbReference>
<protein>
    <submittedName>
        <fullName evidence="10">Chloramphenicol-sensitive protein RarD</fullName>
    </submittedName>
</protein>
<evidence type="ECO:0000256" key="4">
    <source>
        <dbReference type="ARBA" id="ARBA00022475"/>
    </source>
</evidence>
<feature type="transmembrane region" description="Helical" evidence="8">
    <location>
        <begin position="258"/>
        <end position="276"/>
    </location>
</feature>
<name>A0A1I3N6Y4_9HYPH</name>
<dbReference type="InterPro" id="IPR004626">
    <property type="entry name" value="RarD"/>
</dbReference>
<feature type="transmembrane region" description="Helical" evidence="8">
    <location>
        <begin position="23"/>
        <end position="41"/>
    </location>
</feature>
<evidence type="ECO:0000256" key="5">
    <source>
        <dbReference type="ARBA" id="ARBA00022692"/>
    </source>
</evidence>
<evidence type="ECO:0000256" key="1">
    <source>
        <dbReference type="ARBA" id="ARBA00004651"/>
    </source>
</evidence>
<dbReference type="EMBL" id="FORF01000010">
    <property type="protein sequence ID" value="SFJ04626.1"/>
    <property type="molecule type" value="Genomic_DNA"/>
</dbReference>
<dbReference type="InterPro" id="IPR000620">
    <property type="entry name" value="EamA_dom"/>
</dbReference>
<evidence type="ECO:0000313" key="10">
    <source>
        <dbReference type="EMBL" id="SFJ04626.1"/>
    </source>
</evidence>
<dbReference type="OrthoDB" id="369870at2"/>